<keyword evidence="2 5" id="KW-0812">Transmembrane</keyword>
<reference evidence="6" key="1">
    <citation type="submission" date="2021-05" db="EMBL/GenBank/DDBJ databases">
        <authorList>
            <person name="Alioto T."/>
            <person name="Alioto T."/>
            <person name="Gomez Garrido J."/>
        </authorList>
    </citation>
    <scope>NUCLEOTIDE SEQUENCE</scope>
</reference>
<feature type="transmembrane region" description="Helical" evidence="5">
    <location>
        <begin position="62"/>
        <end position="84"/>
    </location>
</feature>
<dbReference type="PIRSF" id="PIRSF006060">
    <property type="entry name" value="AA_transporter"/>
    <property type="match status" value="1"/>
</dbReference>
<dbReference type="Gene3D" id="1.20.1740.10">
    <property type="entry name" value="Amino acid/polyamine transporter I"/>
    <property type="match status" value="1"/>
</dbReference>
<feature type="transmembrane region" description="Helical" evidence="5">
    <location>
        <begin position="374"/>
        <end position="397"/>
    </location>
</feature>
<evidence type="ECO:0000256" key="3">
    <source>
        <dbReference type="ARBA" id="ARBA00022989"/>
    </source>
</evidence>
<dbReference type="GO" id="GO:0016020">
    <property type="term" value="C:membrane"/>
    <property type="evidence" value="ECO:0007669"/>
    <property type="project" value="UniProtKB-SubCell"/>
</dbReference>
<dbReference type="EMBL" id="HBUF01104071">
    <property type="protein sequence ID" value="CAG6638818.1"/>
    <property type="molecule type" value="Transcribed_RNA"/>
</dbReference>
<evidence type="ECO:0000256" key="4">
    <source>
        <dbReference type="ARBA" id="ARBA00023136"/>
    </source>
</evidence>
<feature type="transmembrane region" description="Helical" evidence="5">
    <location>
        <begin position="179"/>
        <end position="201"/>
    </location>
</feature>
<feature type="transmembrane region" description="Helical" evidence="5">
    <location>
        <begin position="222"/>
        <end position="241"/>
    </location>
</feature>
<feature type="transmembrane region" description="Helical" evidence="5">
    <location>
        <begin position="253"/>
        <end position="278"/>
    </location>
</feature>
<feature type="transmembrane region" description="Helical" evidence="5">
    <location>
        <begin position="30"/>
        <end position="50"/>
    </location>
</feature>
<evidence type="ECO:0000313" key="6">
    <source>
        <dbReference type="EMBL" id="CAG6638818.1"/>
    </source>
</evidence>
<evidence type="ECO:0000256" key="1">
    <source>
        <dbReference type="ARBA" id="ARBA00004141"/>
    </source>
</evidence>
<comment type="subcellular location">
    <subcellularLocation>
        <location evidence="1">Membrane</location>
        <topology evidence="1">Multi-pass membrane protein</topology>
    </subcellularLocation>
</comment>
<protein>
    <submittedName>
        <fullName evidence="6">Y+L amino acid transporter 2</fullName>
    </submittedName>
</protein>
<dbReference type="GO" id="GO:0015179">
    <property type="term" value="F:L-amino acid transmembrane transporter activity"/>
    <property type="evidence" value="ECO:0007669"/>
    <property type="project" value="TreeGrafter"/>
</dbReference>
<name>A0A8D8VWZ8_9HEMI</name>
<accession>A0A8D8VWZ8</accession>
<evidence type="ECO:0000256" key="2">
    <source>
        <dbReference type="ARBA" id="ARBA00022692"/>
    </source>
</evidence>
<evidence type="ECO:0000256" key="5">
    <source>
        <dbReference type="SAM" id="Phobius"/>
    </source>
</evidence>
<dbReference type="FunFam" id="1.20.1740.10:FF:000056">
    <property type="entry name" value="Y+L amino acid transporter 2"/>
    <property type="match status" value="1"/>
</dbReference>
<dbReference type="PANTHER" id="PTHR11785:SF528">
    <property type="entry name" value="AMINO ACID TRANSPORTER PROTEIN JHI-21"/>
    <property type="match status" value="1"/>
</dbReference>
<feature type="transmembrane region" description="Helical" evidence="5">
    <location>
        <begin position="433"/>
        <end position="452"/>
    </location>
</feature>
<dbReference type="InterPro" id="IPR050598">
    <property type="entry name" value="AminoAcid_Transporter"/>
</dbReference>
<proteinExistence type="predicted"/>
<keyword evidence="4 5" id="KW-0472">Membrane</keyword>
<dbReference type="PANTHER" id="PTHR11785">
    <property type="entry name" value="AMINO ACID TRANSPORTER"/>
    <property type="match status" value="1"/>
</dbReference>
<feature type="transmembrane region" description="Helical" evidence="5">
    <location>
        <begin position="149"/>
        <end position="173"/>
    </location>
</feature>
<feature type="transmembrane region" description="Helical" evidence="5">
    <location>
        <begin position="458"/>
        <end position="476"/>
    </location>
</feature>
<organism evidence="6">
    <name type="scientific">Cacopsylla melanoneura</name>
    <dbReference type="NCBI Taxonomy" id="428564"/>
    <lineage>
        <taxon>Eukaryota</taxon>
        <taxon>Metazoa</taxon>
        <taxon>Ecdysozoa</taxon>
        <taxon>Arthropoda</taxon>
        <taxon>Hexapoda</taxon>
        <taxon>Insecta</taxon>
        <taxon>Pterygota</taxon>
        <taxon>Neoptera</taxon>
        <taxon>Paraneoptera</taxon>
        <taxon>Hemiptera</taxon>
        <taxon>Sternorrhyncha</taxon>
        <taxon>Psylloidea</taxon>
        <taxon>Psyllidae</taxon>
        <taxon>Psyllinae</taxon>
        <taxon>Cacopsylla</taxon>
    </lineage>
</organism>
<feature type="transmembrane region" description="Helical" evidence="5">
    <location>
        <begin position="403"/>
        <end position="421"/>
    </location>
</feature>
<feature type="transmembrane region" description="Helical" evidence="5">
    <location>
        <begin position="96"/>
        <end position="113"/>
    </location>
</feature>
<keyword evidence="3 5" id="KW-1133">Transmembrane helix</keyword>
<feature type="transmembrane region" description="Helical" evidence="5">
    <location>
        <begin position="323"/>
        <end position="344"/>
    </location>
</feature>
<dbReference type="Pfam" id="PF13520">
    <property type="entry name" value="AA_permease_2"/>
    <property type="match status" value="1"/>
</dbReference>
<dbReference type="AlphaFoldDB" id="A0A8D8VWZ8"/>
<dbReference type="InterPro" id="IPR002293">
    <property type="entry name" value="AA/rel_permease1"/>
</dbReference>
<sequence>MTLNGKVSSNGAEIQITEGSPMKVQVKRKITLLGGVSIIVGCIIGSGIFISPTGVLVETESVGLSIVIWTVSGILSTIGALCYAELGTCISRSGGDYAYTLVAFGQLPAFLRLWMGLLIMRPTTQAIVALTFAKYAMKPFFPDSELPENAVIMLAASCLCVLTCINCMSVSWAMQVQTLFTVAKLIALFGIISAGIGYLAIEGSDNFNNAWEGNYDITKIALALYSGLFAFGGWNYLNFVVDELQDPYKNLPRAIWIAMPIVTLVYVCANVAYFAVLTKAEMLGSTAVAVVCRGCLRALLNRMYLLGSTAVAVTFGGKIFKELVWIIPILVAMSTFGGVNGILFTSARLFSTGSQEGHLPPLFSYIHITRHTPVFSLIFTCLMSVLMLVTSDVFALINYMSVALWISVGVCIAGLISLRYTQPDLHRPIKVHLSLPILFFFCCVFLVAVPTIRAPMNTVITLLIIGSGVPVFYICVEWKSKPLLLLEMHDTVTKLLQKIFLIVSPDESSEEEETVKL</sequence>